<feature type="domain" description="tRNA pseudouridylate synthase B C-terminal" evidence="7">
    <location>
        <begin position="178"/>
        <end position="236"/>
    </location>
</feature>
<comment type="caution">
    <text evidence="8">The sequence shown here is derived from an EMBL/GenBank/DDBJ whole genome shotgun (WGS) entry which is preliminary data.</text>
</comment>
<keyword evidence="3 5" id="KW-0819">tRNA processing</keyword>
<evidence type="ECO:0000256" key="1">
    <source>
        <dbReference type="ARBA" id="ARBA00000385"/>
    </source>
</evidence>
<sequence length="309" mass="33529">MSRQKNRINGWLILDKPLGLSSTQAIGRVRRILNPESIGHAGTLDPLASGVLPIAMGEATKTVPLLQDGSKTYRFRVRWGAATSTDDLEGEVVATSDVRPSDEQIRAALPGFTGQIQQTPPAYSAIKVDGARAYALARAGETVELKARTVEVMRFDLVDSSPDEAVFEADTGKGCYVRSLGRDLARALGTEGHITELRRLRVGRFATDRAVSLDFAGDIDHKAGLLEQVLPIETALDDIPALALTAAEAQDLRHGRRIGLFSTQDRDRLDRLRLGAREDQSILALFEGKAVALVGLDGAEIRPLRVFNL</sequence>
<dbReference type="Pfam" id="PF01509">
    <property type="entry name" value="TruB_N"/>
    <property type="match status" value="1"/>
</dbReference>
<proteinExistence type="inferred from homology"/>
<comment type="catalytic activity">
    <reaction evidence="1 5">
        <text>uridine(55) in tRNA = pseudouridine(55) in tRNA</text>
        <dbReference type="Rhea" id="RHEA:42532"/>
        <dbReference type="Rhea" id="RHEA-COMP:10101"/>
        <dbReference type="Rhea" id="RHEA-COMP:10102"/>
        <dbReference type="ChEBI" id="CHEBI:65314"/>
        <dbReference type="ChEBI" id="CHEBI:65315"/>
        <dbReference type="EC" id="5.4.99.25"/>
    </reaction>
</comment>
<evidence type="ECO:0000259" key="7">
    <source>
        <dbReference type="Pfam" id="PF16198"/>
    </source>
</evidence>
<dbReference type="InterPro" id="IPR020103">
    <property type="entry name" value="PsdUridine_synth_cat_dom_sf"/>
</dbReference>
<dbReference type="InterPro" id="IPR002501">
    <property type="entry name" value="PsdUridine_synth_N"/>
</dbReference>
<dbReference type="RefSeq" id="WP_420242355.1">
    <property type="nucleotide sequence ID" value="NZ_BOPV01000001.1"/>
</dbReference>
<gene>
    <name evidence="5 8" type="primary">truB</name>
    <name evidence="8" type="ORF">TMPK1_14930</name>
</gene>
<evidence type="ECO:0000256" key="4">
    <source>
        <dbReference type="ARBA" id="ARBA00023235"/>
    </source>
</evidence>
<feature type="domain" description="Pseudouridine synthase II N-terminal" evidence="6">
    <location>
        <begin position="30"/>
        <end position="177"/>
    </location>
</feature>
<accession>A0A8S8XDD3</accession>
<dbReference type="InterPro" id="IPR032819">
    <property type="entry name" value="TruB_C"/>
</dbReference>
<dbReference type="CDD" id="cd02573">
    <property type="entry name" value="PseudoU_synth_EcTruB"/>
    <property type="match status" value="1"/>
</dbReference>
<protein>
    <recommendedName>
        <fullName evidence="5">tRNA pseudouridine synthase B</fullName>
        <ecNumber evidence="5">5.4.99.25</ecNumber>
    </recommendedName>
    <alternativeName>
        <fullName evidence="5">tRNA pseudouridine(55) synthase</fullName>
        <shortName evidence="5">Psi55 synthase</shortName>
    </alternativeName>
    <alternativeName>
        <fullName evidence="5">tRNA pseudouridylate synthase</fullName>
    </alternativeName>
    <alternativeName>
        <fullName evidence="5">tRNA-uridine isomerase</fullName>
    </alternativeName>
</protein>
<dbReference type="GO" id="GO:0160148">
    <property type="term" value="F:tRNA pseudouridine(55) synthase activity"/>
    <property type="evidence" value="ECO:0007669"/>
    <property type="project" value="UniProtKB-EC"/>
</dbReference>
<comment type="function">
    <text evidence="5">Responsible for synthesis of pseudouridine from uracil-55 in the psi GC loop of transfer RNAs.</text>
</comment>
<dbReference type="HAMAP" id="MF_01080">
    <property type="entry name" value="TruB_bact"/>
    <property type="match status" value="1"/>
</dbReference>
<comment type="similarity">
    <text evidence="2 5">Belongs to the pseudouridine synthase TruB family. Type 1 subfamily.</text>
</comment>
<dbReference type="Pfam" id="PF16198">
    <property type="entry name" value="TruB_C_2"/>
    <property type="match status" value="1"/>
</dbReference>
<dbReference type="InterPro" id="IPR014780">
    <property type="entry name" value="tRNA_psdUridine_synth_TruB"/>
</dbReference>
<dbReference type="NCBIfam" id="TIGR00431">
    <property type="entry name" value="TruB"/>
    <property type="match status" value="1"/>
</dbReference>
<dbReference type="GO" id="GO:0003723">
    <property type="term" value="F:RNA binding"/>
    <property type="evidence" value="ECO:0007669"/>
    <property type="project" value="InterPro"/>
</dbReference>
<reference evidence="8" key="1">
    <citation type="submission" date="2021-02" db="EMBL/GenBank/DDBJ databases">
        <title>Genome sequence of Rhodospirillales sp. strain TMPK1 isolated from soil.</title>
        <authorList>
            <person name="Nakai R."/>
            <person name="Kusada H."/>
            <person name="Tamaki H."/>
        </authorList>
    </citation>
    <scope>NUCLEOTIDE SEQUENCE</scope>
    <source>
        <strain evidence="8">TMPK1</strain>
    </source>
</reference>
<dbReference type="EMBL" id="BOPV01000001">
    <property type="protein sequence ID" value="GIL39256.1"/>
    <property type="molecule type" value="Genomic_DNA"/>
</dbReference>
<name>A0A8S8XDD3_9PROT</name>
<dbReference type="PANTHER" id="PTHR13767:SF2">
    <property type="entry name" value="PSEUDOURIDYLATE SYNTHASE TRUB1"/>
    <property type="match status" value="1"/>
</dbReference>
<feature type="active site" description="Nucleophile" evidence="5">
    <location>
        <position position="45"/>
    </location>
</feature>
<keyword evidence="4 5" id="KW-0413">Isomerase</keyword>
<evidence type="ECO:0000259" key="6">
    <source>
        <dbReference type="Pfam" id="PF01509"/>
    </source>
</evidence>
<evidence type="ECO:0000256" key="3">
    <source>
        <dbReference type="ARBA" id="ARBA00022694"/>
    </source>
</evidence>
<dbReference type="PANTHER" id="PTHR13767">
    <property type="entry name" value="TRNA-PSEUDOURIDINE SYNTHASE"/>
    <property type="match status" value="1"/>
</dbReference>
<dbReference type="AlphaFoldDB" id="A0A8S8XDD3"/>
<evidence type="ECO:0000256" key="5">
    <source>
        <dbReference type="HAMAP-Rule" id="MF_01080"/>
    </source>
</evidence>
<dbReference type="Gene3D" id="3.30.2350.10">
    <property type="entry name" value="Pseudouridine synthase"/>
    <property type="match status" value="1"/>
</dbReference>
<evidence type="ECO:0000313" key="8">
    <source>
        <dbReference type="EMBL" id="GIL39256.1"/>
    </source>
</evidence>
<dbReference type="GO" id="GO:0031119">
    <property type="term" value="P:tRNA pseudouridine synthesis"/>
    <property type="evidence" value="ECO:0007669"/>
    <property type="project" value="UniProtKB-UniRule"/>
</dbReference>
<dbReference type="GO" id="GO:1990481">
    <property type="term" value="P:mRNA pseudouridine synthesis"/>
    <property type="evidence" value="ECO:0007669"/>
    <property type="project" value="TreeGrafter"/>
</dbReference>
<dbReference type="SUPFAM" id="SSF55120">
    <property type="entry name" value="Pseudouridine synthase"/>
    <property type="match status" value="1"/>
</dbReference>
<dbReference type="EC" id="5.4.99.25" evidence="5"/>
<evidence type="ECO:0000313" key="9">
    <source>
        <dbReference type="Proteomes" id="UP000681075"/>
    </source>
</evidence>
<keyword evidence="9" id="KW-1185">Reference proteome</keyword>
<dbReference type="Proteomes" id="UP000681075">
    <property type="component" value="Unassembled WGS sequence"/>
</dbReference>
<organism evidence="8 9">
    <name type="scientific">Roseiterribacter gracilis</name>
    <dbReference type="NCBI Taxonomy" id="2812848"/>
    <lineage>
        <taxon>Bacteria</taxon>
        <taxon>Pseudomonadati</taxon>
        <taxon>Pseudomonadota</taxon>
        <taxon>Alphaproteobacteria</taxon>
        <taxon>Rhodospirillales</taxon>
        <taxon>Roseiterribacteraceae</taxon>
        <taxon>Roseiterribacter</taxon>
    </lineage>
</organism>
<evidence type="ECO:0000256" key="2">
    <source>
        <dbReference type="ARBA" id="ARBA00005642"/>
    </source>
</evidence>